<accession>A0ABS8EYU8</accession>
<evidence type="ECO:0000313" key="1">
    <source>
        <dbReference type="EMBL" id="MCC2150178.1"/>
    </source>
</evidence>
<reference evidence="1 2" key="1">
    <citation type="submission" date="2021-10" db="EMBL/GenBank/DDBJ databases">
        <title>Anaerobic single-cell dispensing facilitates the cultivation of human gut bacteria.</title>
        <authorList>
            <person name="Afrizal A."/>
        </authorList>
    </citation>
    <scope>NUCLEOTIDE SEQUENCE [LARGE SCALE GENOMIC DNA]</scope>
    <source>
        <strain evidence="1 2">CLA-AA-H246</strain>
    </source>
</reference>
<dbReference type="EMBL" id="JAJEQE010000060">
    <property type="protein sequence ID" value="MCC2150178.1"/>
    <property type="molecule type" value="Genomic_DNA"/>
</dbReference>
<proteinExistence type="predicted"/>
<name>A0ABS8EYU8_9FIRM</name>
<comment type="caution">
    <text evidence="1">The sequence shown here is derived from an EMBL/GenBank/DDBJ whole genome shotgun (WGS) entry which is preliminary data.</text>
</comment>
<evidence type="ECO:0000313" key="2">
    <source>
        <dbReference type="Proteomes" id="UP001299235"/>
    </source>
</evidence>
<gene>
    <name evidence="1" type="ORF">LKD42_13180</name>
</gene>
<protein>
    <recommendedName>
        <fullName evidence="3">Pilus assembly protein</fullName>
    </recommendedName>
</protein>
<keyword evidence="2" id="KW-1185">Reference proteome</keyword>
<dbReference type="Proteomes" id="UP001299235">
    <property type="component" value="Unassembled WGS sequence"/>
</dbReference>
<sequence>MLPIFLYLMLGVLFFVQFMETAGATEQKIHDRAKQMAVYAYDSRQITDQDFHLGYSTFSRKEDEIDLVAAYRISSQMPVFSFGKPQIIQRGFVRAWTGRDFRKELQKEGNEESKEKVFVTAHGTVYHKSLKCTHLRLSVEQTTVTQAEARRNRYGAKYYACSCCKSGVGAAVYITDTGNRYHARLSCSGLKRTIREIPLSEAGKRKACSKCGG</sequence>
<evidence type="ECO:0008006" key="3">
    <source>
        <dbReference type="Google" id="ProtNLM"/>
    </source>
</evidence>
<organism evidence="1 2">
    <name type="scientific">Hominisplanchenecus faecis</name>
    <dbReference type="NCBI Taxonomy" id="2885351"/>
    <lineage>
        <taxon>Bacteria</taxon>
        <taxon>Bacillati</taxon>
        <taxon>Bacillota</taxon>
        <taxon>Clostridia</taxon>
        <taxon>Lachnospirales</taxon>
        <taxon>Lachnospiraceae</taxon>
        <taxon>Hominisplanchenecus</taxon>
    </lineage>
</organism>